<dbReference type="EMBL" id="CP114203">
    <property type="protein sequence ID" value="WAU09942.1"/>
    <property type="molecule type" value="Genomic_DNA"/>
</dbReference>
<evidence type="ECO:0000313" key="2">
    <source>
        <dbReference type="Proteomes" id="UP001210169"/>
    </source>
</evidence>
<accession>A0ABY7JIF6</accession>
<name>A0ABY7JIF6_STRNI</name>
<dbReference type="RefSeq" id="WP_277413400.1">
    <property type="nucleotide sequence ID" value="NZ_CP114203.1"/>
</dbReference>
<protein>
    <submittedName>
        <fullName evidence="1">Uncharacterized protein</fullName>
    </submittedName>
</protein>
<keyword evidence="2" id="KW-1185">Reference proteome</keyword>
<proteinExistence type="predicted"/>
<organism evidence="1 2">
    <name type="scientific">Streptomyces nigrescens</name>
    <dbReference type="NCBI Taxonomy" id="1920"/>
    <lineage>
        <taxon>Bacteria</taxon>
        <taxon>Bacillati</taxon>
        <taxon>Actinomycetota</taxon>
        <taxon>Actinomycetes</taxon>
        <taxon>Kitasatosporales</taxon>
        <taxon>Streptomycetaceae</taxon>
        <taxon>Streptomyces</taxon>
    </lineage>
</organism>
<dbReference type="GeneID" id="301337227"/>
<gene>
    <name evidence="1" type="ORF">STRNI_008092</name>
</gene>
<sequence length="70" mass="8553">MPRLDQLRYVSADQWNRFYLPFAREYLDRAQLMRVTAFQAYQSYLSITEPFEVTHRAEPITSTLYRSMRR</sequence>
<dbReference type="Proteomes" id="UP001210169">
    <property type="component" value="Chromosome"/>
</dbReference>
<reference evidence="1 2" key="1">
    <citation type="submission" date="2022-12" db="EMBL/GenBank/DDBJ databases">
        <authorList>
            <person name="Ruckert C."/>
            <person name="Busche T."/>
            <person name="Kalinowski J."/>
            <person name="Wittmann C."/>
        </authorList>
    </citation>
    <scope>NUCLEOTIDE SEQUENCE [LARGE SCALE GENOMIC DNA]</scope>
    <source>
        <strain evidence="1 2">DSM 40276</strain>
    </source>
</reference>
<evidence type="ECO:0000313" key="1">
    <source>
        <dbReference type="EMBL" id="WAU09942.1"/>
    </source>
</evidence>